<feature type="region of interest" description="Disordered" evidence="5">
    <location>
        <begin position="1"/>
        <end position="21"/>
    </location>
</feature>
<keyword evidence="3 6" id="KW-1133">Transmembrane helix</keyword>
<protein>
    <recommendedName>
        <fullName evidence="7">Major facilitator superfamily (MFS) profile domain-containing protein</fullName>
    </recommendedName>
</protein>
<evidence type="ECO:0000256" key="5">
    <source>
        <dbReference type="SAM" id="MobiDB-lite"/>
    </source>
</evidence>
<accession>A0A9P0F887</accession>
<evidence type="ECO:0000259" key="7">
    <source>
        <dbReference type="PROSITE" id="PS50850"/>
    </source>
</evidence>
<feature type="transmembrane region" description="Helical" evidence="6">
    <location>
        <begin position="162"/>
        <end position="181"/>
    </location>
</feature>
<evidence type="ECO:0000256" key="6">
    <source>
        <dbReference type="SAM" id="Phobius"/>
    </source>
</evidence>
<dbReference type="GO" id="GO:0022857">
    <property type="term" value="F:transmembrane transporter activity"/>
    <property type="evidence" value="ECO:0007669"/>
    <property type="project" value="InterPro"/>
</dbReference>
<keyword evidence="4 6" id="KW-0472">Membrane</keyword>
<feature type="transmembrane region" description="Helical" evidence="6">
    <location>
        <begin position="451"/>
        <end position="470"/>
    </location>
</feature>
<evidence type="ECO:0000313" key="8">
    <source>
        <dbReference type="EMBL" id="CAH0393849.1"/>
    </source>
</evidence>
<keyword evidence="2 6" id="KW-0812">Transmembrane</keyword>
<evidence type="ECO:0000256" key="3">
    <source>
        <dbReference type="ARBA" id="ARBA00022989"/>
    </source>
</evidence>
<feature type="domain" description="Major facilitator superfamily (MFS) profile" evidence="7">
    <location>
        <begin position="26"/>
        <end position="474"/>
    </location>
</feature>
<dbReference type="InterPro" id="IPR005828">
    <property type="entry name" value="MFS_sugar_transport-like"/>
</dbReference>
<dbReference type="InterPro" id="IPR050549">
    <property type="entry name" value="MFS_Trehalose_Transporter"/>
</dbReference>
<keyword evidence="9" id="KW-1185">Reference proteome</keyword>
<feature type="transmembrane region" description="Helical" evidence="6">
    <location>
        <begin position="76"/>
        <end position="95"/>
    </location>
</feature>
<dbReference type="FunFam" id="1.20.1250.20:FF:000249">
    <property type="entry name" value="facilitated trehalose transporter Tret1"/>
    <property type="match status" value="1"/>
</dbReference>
<dbReference type="AlphaFoldDB" id="A0A9P0F887"/>
<dbReference type="InterPro" id="IPR020846">
    <property type="entry name" value="MFS_dom"/>
</dbReference>
<dbReference type="EMBL" id="OU963868">
    <property type="protein sequence ID" value="CAH0393849.1"/>
    <property type="molecule type" value="Genomic_DNA"/>
</dbReference>
<gene>
    <name evidence="8" type="ORF">BEMITA_LOCUS12206</name>
</gene>
<feature type="transmembrane region" description="Helical" evidence="6">
    <location>
        <begin position="350"/>
        <end position="369"/>
    </location>
</feature>
<dbReference type="Proteomes" id="UP001152759">
    <property type="component" value="Chromosome 7"/>
</dbReference>
<dbReference type="PROSITE" id="PS50850">
    <property type="entry name" value="MFS"/>
    <property type="match status" value="1"/>
</dbReference>
<feature type="transmembrane region" description="Helical" evidence="6">
    <location>
        <begin position="132"/>
        <end position="150"/>
    </location>
</feature>
<evidence type="ECO:0000256" key="2">
    <source>
        <dbReference type="ARBA" id="ARBA00022692"/>
    </source>
</evidence>
<comment type="subcellular location">
    <subcellularLocation>
        <location evidence="1">Membrane</location>
        <topology evidence="1">Multi-pass membrane protein</topology>
    </subcellularLocation>
</comment>
<organism evidence="8 9">
    <name type="scientific">Bemisia tabaci</name>
    <name type="common">Sweetpotato whitefly</name>
    <name type="synonym">Aleurodes tabaci</name>
    <dbReference type="NCBI Taxonomy" id="7038"/>
    <lineage>
        <taxon>Eukaryota</taxon>
        <taxon>Metazoa</taxon>
        <taxon>Ecdysozoa</taxon>
        <taxon>Arthropoda</taxon>
        <taxon>Hexapoda</taxon>
        <taxon>Insecta</taxon>
        <taxon>Pterygota</taxon>
        <taxon>Neoptera</taxon>
        <taxon>Paraneoptera</taxon>
        <taxon>Hemiptera</taxon>
        <taxon>Sternorrhyncha</taxon>
        <taxon>Aleyrodoidea</taxon>
        <taxon>Aleyrodidae</taxon>
        <taxon>Aleyrodinae</taxon>
        <taxon>Bemisia</taxon>
    </lineage>
</organism>
<dbReference type="Gene3D" id="1.20.1250.20">
    <property type="entry name" value="MFS general substrate transporter like domains"/>
    <property type="match status" value="1"/>
</dbReference>
<dbReference type="GO" id="GO:0016020">
    <property type="term" value="C:membrane"/>
    <property type="evidence" value="ECO:0007669"/>
    <property type="project" value="UniProtKB-SubCell"/>
</dbReference>
<feature type="transmembrane region" description="Helical" evidence="6">
    <location>
        <begin position="102"/>
        <end position="120"/>
    </location>
</feature>
<dbReference type="PANTHER" id="PTHR48021">
    <property type="match status" value="1"/>
</dbReference>
<evidence type="ECO:0000256" key="1">
    <source>
        <dbReference type="ARBA" id="ARBA00004141"/>
    </source>
</evidence>
<name>A0A9P0F887_BEMTA</name>
<reference evidence="8" key="1">
    <citation type="submission" date="2021-12" db="EMBL/GenBank/DDBJ databases">
        <authorList>
            <person name="King R."/>
        </authorList>
    </citation>
    <scope>NUCLEOTIDE SEQUENCE</scope>
</reference>
<sequence>MSEESDVLGEPTSPRRSNVESGMLSKKGMSTLRVVSCGCDFGSYCHCSWSSPGMSFGFPAVALPQLNLNIDEASTFASLGAIAMPIGCLLSGPVIDRYGRRTALMLINLPSFMGWLLIASKPHLTRLYVARLLTGLAVGLATTPAAVYSAECLTVHKMSLRGSLTTWSTVALTSGILLVYFTGALLAYTTVAIIASAISLLSLVLISLFIPESPTWLIDQGRFDDAENADKILKIHRKRTASECSQLIPKDSPKEKKEEFFSMETIRKTVQDFREPEAYKPLVIMITFLFFQQFSGLYVMITYMVDIISSAGVEVVNPYLVTVISGVVILIAAISVTFLLPIFGVRKLSMFSCLGVSVSMLTYGMYLSVRSKVPWVSNYPIFGLIPVFAIVLNVWMSGIGFIPIPYSMLGEVFPPHVKGTAGGIASSLSSIFCFIAIKTYPYLFLNLEAGIFYLYGTLALFASLFVIYYLPETRGRTLEEINSSFSSKKKSEYEQH</sequence>
<proteinExistence type="predicted"/>
<feature type="transmembrane region" description="Helical" evidence="6">
    <location>
        <begin position="317"/>
        <end position="343"/>
    </location>
</feature>
<feature type="transmembrane region" description="Helical" evidence="6">
    <location>
        <begin position="187"/>
        <end position="210"/>
    </location>
</feature>
<feature type="transmembrane region" description="Helical" evidence="6">
    <location>
        <begin position="423"/>
        <end position="445"/>
    </location>
</feature>
<feature type="transmembrane region" description="Helical" evidence="6">
    <location>
        <begin position="282"/>
        <end position="305"/>
    </location>
</feature>
<evidence type="ECO:0000313" key="9">
    <source>
        <dbReference type="Proteomes" id="UP001152759"/>
    </source>
</evidence>
<dbReference type="Pfam" id="PF00083">
    <property type="entry name" value="Sugar_tr"/>
    <property type="match status" value="1"/>
</dbReference>
<dbReference type="InterPro" id="IPR036259">
    <property type="entry name" value="MFS_trans_sf"/>
</dbReference>
<feature type="transmembrane region" description="Helical" evidence="6">
    <location>
        <begin position="381"/>
        <end position="402"/>
    </location>
</feature>
<dbReference type="PANTHER" id="PTHR48021:SF89">
    <property type="entry name" value="FI02132P-RELATED"/>
    <property type="match status" value="1"/>
</dbReference>
<dbReference type="SUPFAM" id="SSF103473">
    <property type="entry name" value="MFS general substrate transporter"/>
    <property type="match status" value="1"/>
</dbReference>
<evidence type="ECO:0000256" key="4">
    <source>
        <dbReference type="ARBA" id="ARBA00023136"/>
    </source>
</evidence>